<evidence type="ECO:0000256" key="3">
    <source>
        <dbReference type="ARBA" id="ARBA00022692"/>
    </source>
</evidence>
<dbReference type="PANTHER" id="PTHR30482">
    <property type="entry name" value="HIGH-AFFINITY BRANCHED-CHAIN AMINO ACID TRANSPORT SYSTEM PERMEASE"/>
    <property type="match status" value="1"/>
</dbReference>
<gene>
    <name evidence="8" type="ORF">GA0111570_11529</name>
</gene>
<dbReference type="OrthoDB" id="9814461at2"/>
<feature type="transmembrane region" description="Helical" evidence="7">
    <location>
        <begin position="113"/>
        <end position="132"/>
    </location>
</feature>
<proteinExistence type="predicted"/>
<dbReference type="CDD" id="cd06581">
    <property type="entry name" value="TM_PBP1_LivM_like"/>
    <property type="match status" value="1"/>
</dbReference>
<evidence type="ECO:0000256" key="6">
    <source>
        <dbReference type="SAM" id="MobiDB-lite"/>
    </source>
</evidence>
<keyword evidence="4 7" id="KW-1133">Transmembrane helix</keyword>
<evidence type="ECO:0000313" key="8">
    <source>
        <dbReference type="EMBL" id="SDC03685.1"/>
    </source>
</evidence>
<feature type="transmembrane region" description="Helical" evidence="7">
    <location>
        <begin position="32"/>
        <end position="52"/>
    </location>
</feature>
<keyword evidence="2" id="KW-1003">Cell membrane</keyword>
<dbReference type="STRING" id="1577474.GA0111570_11529"/>
<evidence type="ECO:0000256" key="1">
    <source>
        <dbReference type="ARBA" id="ARBA00004651"/>
    </source>
</evidence>
<dbReference type="AlphaFoldDB" id="A0A1G6ICG2"/>
<keyword evidence="3 7" id="KW-0812">Transmembrane</keyword>
<dbReference type="RefSeq" id="WP_092613655.1">
    <property type="nucleotide sequence ID" value="NZ_FMYF01000015.1"/>
</dbReference>
<feature type="transmembrane region" description="Helical" evidence="7">
    <location>
        <begin position="232"/>
        <end position="253"/>
    </location>
</feature>
<reference evidence="8 9" key="1">
    <citation type="submission" date="2016-06" db="EMBL/GenBank/DDBJ databases">
        <authorList>
            <person name="Olsen C.W."/>
            <person name="Carey S."/>
            <person name="Hinshaw L."/>
            <person name="Karasin A.I."/>
        </authorList>
    </citation>
    <scope>NUCLEOTIDE SEQUENCE [LARGE SCALE GENOMIC DNA]</scope>
    <source>
        <strain evidence="8 9">LZ-22</strain>
    </source>
</reference>
<dbReference type="Pfam" id="PF02653">
    <property type="entry name" value="BPD_transp_2"/>
    <property type="match status" value="1"/>
</dbReference>
<comment type="subcellular location">
    <subcellularLocation>
        <location evidence="1">Cell membrane</location>
        <topology evidence="1">Multi-pass membrane protein</topology>
    </subcellularLocation>
</comment>
<keyword evidence="5 7" id="KW-0472">Membrane</keyword>
<protein>
    <submittedName>
        <fullName evidence="8">Branched-chain amino acid transport system permease protein</fullName>
    </submittedName>
</protein>
<dbReference type="PANTHER" id="PTHR30482:SF17">
    <property type="entry name" value="ABC TRANSPORTER ATP-BINDING PROTEIN"/>
    <property type="match status" value="1"/>
</dbReference>
<evidence type="ECO:0000256" key="5">
    <source>
        <dbReference type="ARBA" id="ARBA00023136"/>
    </source>
</evidence>
<evidence type="ECO:0000313" key="9">
    <source>
        <dbReference type="Proteomes" id="UP000199086"/>
    </source>
</evidence>
<dbReference type="InterPro" id="IPR001851">
    <property type="entry name" value="ABC_transp_permease"/>
</dbReference>
<evidence type="ECO:0000256" key="2">
    <source>
        <dbReference type="ARBA" id="ARBA00022475"/>
    </source>
</evidence>
<feature type="transmembrane region" description="Helical" evidence="7">
    <location>
        <begin position="187"/>
        <end position="206"/>
    </location>
</feature>
<keyword evidence="9" id="KW-1185">Reference proteome</keyword>
<feature type="transmembrane region" description="Helical" evidence="7">
    <location>
        <begin position="310"/>
        <end position="329"/>
    </location>
</feature>
<dbReference type="GO" id="GO:0005886">
    <property type="term" value="C:plasma membrane"/>
    <property type="evidence" value="ECO:0007669"/>
    <property type="project" value="UniProtKB-SubCell"/>
</dbReference>
<dbReference type="EMBL" id="FMYF01000015">
    <property type="protein sequence ID" value="SDC03685.1"/>
    <property type="molecule type" value="Genomic_DNA"/>
</dbReference>
<evidence type="ECO:0000256" key="4">
    <source>
        <dbReference type="ARBA" id="ARBA00022989"/>
    </source>
</evidence>
<organism evidence="8 9">
    <name type="scientific">Raineyella antarctica</name>
    <dbReference type="NCBI Taxonomy" id="1577474"/>
    <lineage>
        <taxon>Bacteria</taxon>
        <taxon>Bacillati</taxon>
        <taxon>Actinomycetota</taxon>
        <taxon>Actinomycetes</taxon>
        <taxon>Propionibacteriales</taxon>
        <taxon>Propionibacteriaceae</taxon>
        <taxon>Raineyella</taxon>
    </lineage>
</organism>
<dbReference type="Proteomes" id="UP000199086">
    <property type="component" value="Unassembled WGS sequence"/>
</dbReference>
<accession>A0A1G6ICG2</accession>
<name>A0A1G6ICG2_9ACTN</name>
<feature type="transmembrane region" description="Helical" evidence="7">
    <location>
        <begin position="265"/>
        <end position="298"/>
    </location>
</feature>
<dbReference type="GO" id="GO:0015658">
    <property type="term" value="F:branched-chain amino acid transmembrane transporter activity"/>
    <property type="evidence" value="ECO:0007669"/>
    <property type="project" value="InterPro"/>
</dbReference>
<feature type="region of interest" description="Disordered" evidence="6">
    <location>
        <begin position="1"/>
        <end position="23"/>
    </location>
</feature>
<sequence length="352" mass="36506">MSTINNEKTTVDPGTKTPAPRHAVRGGGRRRWLGLLLAVVALLVLASVPLWLSPYPVTMLSRILAFALLVVSVDLLTGYTGLPTLGQVAYFGAGAYAAGLTGIYLTTNAFVQMVVGTLVAAALALVTGIVAVRTKGFVFLMVTLAITELAHKQAEAMALTGGSNGLSGIPGISILPGGEPIALVGYLYWWVLFVFALGVALSVILVRSPMGRSMRGIRDGEERMRAIGRRTFMVKLVAFTFAGSLAGMAGTAWTAQARFVSPGDMAFALAAIALLSVVFGGAGTIWGPIVAAAIVILIRDEIGAIADGRGGMILGFVFVLAVFLLPRGIAGLSRRRAAAVGPTPIAGEGDEL</sequence>
<evidence type="ECO:0000256" key="7">
    <source>
        <dbReference type="SAM" id="Phobius"/>
    </source>
</evidence>
<dbReference type="InterPro" id="IPR043428">
    <property type="entry name" value="LivM-like"/>
</dbReference>